<dbReference type="OrthoDB" id="164951at2"/>
<evidence type="ECO:0000256" key="5">
    <source>
        <dbReference type="ARBA" id="ARBA00022842"/>
    </source>
</evidence>
<keyword evidence="7 11" id="KW-0464">Manganese</keyword>
<evidence type="ECO:0000256" key="2">
    <source>
        <dbReference type="ARBA" id="ARBA00022723"/>
    </source>
</evidence>
<reference evidence="13 14" key="1">
    <citation type="submission" date="2017-02" db="EMBL/GenBank/DDBJ databases">
        <title>The complete genomic sequence of a novel cold adapted crude oil-degrading bacterium Planococcus qaidamina Y42.</title>
        <authorList>
            <person name="Yang R."/>
        </authorList>
    </citation>
    <scope>NUCLEOTIDE SEQUENCE [LARGE SCALE GENOMIC DNA]</scope>
    <source>
        <strain evidence="13 14">Y42</strain>
    </source>
</reference>
<dbReference type="RefSeq" id="WP_077588655.1">
    <property type="nucleotide sequence ID" value="NZ_CP019640.1"/>
</dbReference>
<comment type="catalytic activity">
    <reaction evidence="8 11">
        <text>ITP + H2O = IDP + phosphate + H(+)</text>
        <dbReference type="Rhea" id="RHEA:28330"/>
        <dbReference type="ChEBI" id="CHEBI:15377"/>
        <dbReference type="ChEBI" id="CHEBI:15378"/>
        <dbReference type="ChEBI" id="CHEBI:43474"/>
        <dbReference type="ChEBI" id="CHEBI:58280"/>
        <dbReference type="ChEBI" id="CHEBI:61402"/>
        <dbReference type="EC" id="3.6.1.73"/>
    </reaction>
</comment>
<dbReference type="EMBL" id="CP019640">
    <property type="protein sequence ID" value="AQQ52776.1"/>
    <property type="molecule type" value="Genomic_DNA"/>
</dbReference>
<proteinExistence type="inferred from homology"/>
<dbReference type="EC" id="3.6.1.73" evidence="11"/>
<dbReference type="HAMAP" id="MF_00648">
    <property type="entry name" value="Non_canon_purine_NTPase_YjjX"/>
    <property type="match status" value="1"/>
</dbReference>
<keyword evidence="3 11" id="KW-0547">Nucleotide-binding</keyword>
<evidence type="ECO:0000256" key="9">
    <source>
        <dbReference type="ARBA" id="ARBA00048781"/>
    </source>
</evidence>
<comment type="caution">
    <text evidence="11">Lacks conserved residue(s) required for the propagation of feature annotation.</text>
</comment>
<dbReference type="FunFam" id="3.90.950.10:FF:000002">
    <property type="entry name" value="Inosine/xanthosine triphosphatase"/>
    <property type="match status" value="1"/>
</dbReference>
<comment type="cofactor">
    <cofactor evidence="1">
        <name>Mn(2+)</name>
        <dbReference type="ChEBI" id="CHEBI:29035"/>
    </cofactor>
</comment>
<dbReference type="InterPro" id="IPR029001">
    <property type="entry name" value="ITPase-like_fam"/>
</dbReference>
<dbReference type="GO" id="GO:0009117">
    <property type="term" value="P:nucleotide metabolic process"/>
    <property type="evidence" value="ECO:0007669"/>
    <property type="project" value="UniProtKB-KW"/>
</dbReference>
<dbReference type="GO" id="GO:0103023">
    <property type="term" value="F:ITPase activity"/>
    <property type="evidence" value="ECO:0007669"/>
    <property type="project" value="UniProtKB-EC"/>
</dbReference>
<dbReference type="AlphaFoldDB" id="A0A1Q2KXB8"/>
<protein>
    <recommendedName>
        <fullName evidence="11">Probable inosine/xanthosine triphosphatase</fullName>
        <shortName evidence="11">ITPase/XTPase</shortName>
        <ecNumber evidence="11">3.6.1.73</ecNumber>
    </recommendedName>
    <alternativeName>
        <fullName evidence="11">Non-canonical purine NTP phosphatase</fullName>
    </alternativeName>
    <alternativeName>
        <fullName evidence="11">Non-standard purine NTP phosphatase</fullName>
    </alternativeName>
    <alternativeName>
        <fullName evidence="11">Nucleoside-triphosphate phosphatase</fullName>
        <shortName evidence="11">NTPase</shortName>
    </alternativeName>
</protein>
<evidence type="ECO:0000256" key="4">
    <source>
        <dbReference type="ARBA" id="ARBA00022801"/>
    </source>
</evidence>
<dbReference type="InterPro" id="IPR026533">
    <property type="entry name" value="NTPase/PRRC1"/>
</dbReference>
<evidence type="ECO:0000256" key="11">
    <source>
        <dbReference type="HAMAP-Rule" id="MF_00648"/>
    </source>
</evidence>
<feature type="domain" description="Non-canonical purine NTP phosphatase/PRRC1" evidence="12">
    <location>
        <begin position="6"/>
        <end position="161"/>
    </location>
</feature>
<keyword evidence="14" id="KW-1185">Reference proteome</keyword>
<evidence type="ECO:0000256" key="8">
    <source>
        <dbReference type="ARBA" id="ARBA00048174"/>
    </source>
</evidence>
<evidence type="ECO:0000256" key="7">
    <source>
        <dbReference type="ARBA" id="ARBA00023211"/>
    </source>
</evidence>
<dbReference type="KEGG" id="pmar:B0X71_06545"/>
<keyword evidence="5 11" id="KW-0460">Magnesium</keyword>
<dbReference type="NCBIfam" id="NF002850">
    <property type="entry name" value="PRK03114.1"/>
    <property type="match status" value="1"/>
</dbReference>
<evidence type="ECO:0000256" key="3">
    <source>
        <dbReference type="ARBA" id="ARBA00022741"/>
    </source>
</evidence>
<dbReference type="PANTHER" id="PTHR34699:SF2">
    <property type="entry name" value="NON-CANONICAL PURINE NTP PHOSPHATASE_PRRC1 DOMAIN-CONTAINING PROTEIN"/>
    <property type="match status" value="1"/>
</dbReference>
<dbReference type="GO" id="GO:0000166">
    <property type="term" value="F:nucleotide binding"/>
    <property type="evidence" value="ECO:0007669"/>
    <property type="project" value="UniProtKB-KW"/>
</dbReference>
<evidence type="ECO:0000313" key="14">
    <source>
        <dbReference type="Proteomes" id="UP000188184"/>
    </source>
</evidence>
<dbReference type="Proteomes" id="UP000188184">
    <property type="component" value="Chromosome"/>
</dbReference>
<evidence type="ECO:0000259" key="12">
    <source>
        <dbReference type="Pfam" id="PF01931"/>
    </source>
</evidence>
<dbReference type="SUPFAM" id="SSF52972">
    <property type="entry name" value="ITPase-like"/>
    <property type="match status" value="1"/>
</dbReference>
<evidence type="ECO:0000256" key="6">
    <source>
        <dbReference type="ARBA" id="ARBA00023080"/>
    </source>
</evidence>
<comment type="subunit">
    <text evidence="11">Homodimer.</text>
</comment>
<dbReference type="InterPro" id="IPR050299">
    <property type="entry name" value="YjjX_NTPase"/>
</dbReference>
<comment type="catalytic activity">
    <reaction evidence="9 11">
        <text>XTP + H2O = XDP + phosphate + H(+)</text>
        <dbReference type="Rhea" id="RHEA:28406"/>
        <dbReference type="ChEBI" id="CHEBI:15377"/>
        <dbReference type="ChEBI" id="CHEBI:15378"/>
        <dbReference type="ChEBI" id="CHEBI:43474"/>
        <dbReference type="ChEBI" id="CHEBI:59884"/>
        <dbReference type="ChEBI" id="CHEBI:61314"/>
        <dbReference type="EC" id="3.6.1.73"/>
    </reaction>
</comment>
<dbReference type="Gene3D" id="3.90.950.10">
    <property type="match status" value="1"/>
</dbReference>
<keyword evidence="4 11" id="KW-0378">Hydrolase</keyword>
<evidence type="ECO:0000256" key="10">
    <source>
        <dbReference type="ARBA" id="ARBA00060855"/>
    </source>
</evidence>
<comment type="function">
    <text evidence="11">Phosphatase that hydrolyzes non-canonical purine nucleotides such as XTP and ITP to their respective diphosphate derivatives. Probably excludes non-canonical purines from DNA/RNA precursor pool, thus preventing their incorporation into DNA/RNA and avoiding chromosomal lesions.</text>
</comment>
<accession>A0A1Q2KXB8</accession>
<sequence>MKVVVASKNPAKINAAAAVLQNLSTSIQLSGVETPSGVSEQPRSDEETLSGAVNRAETALRQTGADLAIGLEGGVQEQGGVLYLCNWGALASHDGPVITAGGARIPLPEEIARRVQAGEELGPVMDNYANEAGIRRHKGAVGVLTAGLVNRESMFEHVVRLLIGQYQFRSEAVATRVNEH</sequence>
<comment type="similarity">
    <text evidence="10 11">Belongs to the YjjX NTPase family.</text>
</comment>
<gene>
    <name evidence="13" type="primary">yjjX</name>
    <name evidence="13" type="ORF">B0X71_06545</name>
</gene>
<dbReference type="GO" id="GO:0046872">
    <property type="term" value="F:metal ion binding"/>
    <property type="evidence" value="ECO:0007669"/>
    <property type="project" value="UniProtKB-KW"/>
</dbReference>
<evidence type="ECO:0000256" key="1">
    <source>
        <dbReference type="ARBA" id="ARBA00001936"/>
    </source>
</evidence>
<organism evidence="13 14">
    <name type="scientific">Planococcus lenghuensis</name>
    <dbReference type="NCBI Taxonomy" id="2213202"/>
    <lineage>
        <taxon>Bacteria</taxon>
        <taxon>Bacillati</taxon>
        <taxon>Bacillota</taxon>
        <taxon>Bacilli</taxon>
        <taxon>Bacillales</taxon>
        <taxon>Caryophanaceae</taxon>
        <taxon>Planococcus</taxon>
    </lineage>
</organism>
<dbReference type="Pfam" id="PF01931">
    <property type="entry name" value="NTPase_I-T"/>
    <property type="match status" value="1"/>
</dbReference>
<keyword evidence="2 11" id="KW-0479">Metal-binding</keyword>
<keyword evidence="6 11" id="KW-0546">Nucleotide metabolism</keyword>
<name>A0A1Q2KXB8_9BACL</name>
<dbReference type="InterPro" id="IPR002786">
    <property type="entry name" value="Non_canon_purine_NTPase"/>
</dbReference>
<comment type="cofactor">
    <cofactor evidence="11">
        <name>Mg(2+)</name>
        <dbReference type="ChEBI" id="CHEBI:18420"/>
    </cofactor>
    <cofactor evidence="11">
        <name>Mn(2+)</name>
        <dbReference type="ChEBI" id="CHEBI:29035"/>
    </cofactor>
    <text evidence="11">Binds 1 divalent metal cation per subunit; can use either Mg(2+) or Mn(2+).</text>
</comment>
<evidence type="ECO:0000313" key="13">
    <source>
        <dbReference type="EMBL" id="AQQ52776.1"/>
    </source>
</evidence>
<dbReference type="PANTHER" id="PTHR34699">
    <property type="match status" value="1"/>
</dbReference>